<gene>
    <name evidence="1" type="ORF">HUW50_14205</name>
</gene>
<dbReference type="RefSeq" id="WP_185652958.1">
    <property type="nucleotide sequence ID" value="NZ_CP055263.1"/>
</dbReference>
<dbReference type="Proteomes" id="UP000515490">
    <property type="component" value="Chromosome"/>
</dbReference>
<keyword evidence="2" id="KW-1185">Reference proteome</keyword>
<sequence>MDSIYIDVEKFLTLINAKERGWDEEILKNIACSTMFFKYIEDSTSDTHYIKSLVQDALSVIDSLCQKSQRYYYFILRSYIENFLRVLLKLKDDDAMGVMKLFKNTKRLLEQFEGASLIFDQMEQQYDECSLFVHSNIKADDEISEFLKNILTRNDFDEPFKVNNSLLKFNSLLNSSVKLFLISHTQTVDSCFYRKKEILKKILSEENYQIFSDSLV</sequence>
<accession>A0ABX6S363</accession>
<proteinExistence type="predicted"/>
<evidence type="ECO:0000313" key="1">
    <source>
        <dbReference type="EMBL" id="QNF28530.1"/>
    </source>
</evidence>
<name>A0ABX6S363_9BACI</name>
<organism evidence="1 2">
    <name type="scientific">Metabacillus elymi</name>
    <dbReference type="NCBI Taxonomy" id="2745198"/>
    <lineage>
        <taxon>Bacteria</taxon>
        <taxon>Bacillati</taxon>
        <taxon>Bacillota</taxon>
        <taxon>Bacilli</taxon>
        <taxon>Bacillales</taxon>
        <taxon>Bacillaceae</taxon>
        <taxon>Metabacillus</taxon>
    </lineage>
</organism>
<protein>
    <submittedName>
        <fullName evidence="1">Uncharacterized protein</fullName>
    </submittedName>
</protein>
<reference evidence="1 2" key="1">
    <citation type="submission" date="2020-06" db="EMBL/GenBank/DDBJ databases">
        <title>Metabacillus dokdonensis sp. nov., isolated from the rhizosphere of Elymus tsukushiensis, a plant native to the Dokdo Islands, Republic of Korea.</title>
        <authorList>
            <person name="Lee S.Y."/>
            <person name="Hwang Y.J."/>
            <person name="Son J.S."/>
            <person name="Ghim S.Y."/>
        </authorList>
    </citation>
    <scope>NUCLEOTIDE SEQUENCE [LARGE SCALE GENOMIC DNA]</scope>
    <source>
        <strain evidence="1 2">KUDC1714</strain>
    </source>
</reference>
<evidence type="ECO:0000313" key="2">
    <source>
        <dbReference type="Proteomes" id="UP000515490"/>
    </source>
</evidence>
<dbReference type="EMBL" id="CP055263">
    <property type="protein sequence ID" value="QNF28530.1"/>
    <property type="molecule type" value="Genomic_DNA"/>
</dbReference>